<dbReference type="Proteomes" id="UP001162992">
    <property type="component" value="Chromosome 3"/>
</dbReference>
<dbReference type="EMBL" id="CM055094">
    <property type="protein sequence ID" value="KAJ7563597.1"/>
    <property type="molecule type" value="Genomic_DNA"/>
</dbReference>
<accession>A0ACC2EBB8</accession>
<reference evidence="2" key="1">
    <citation type="journal article" date="2024" name="Proc. Natl. Acad. Sci. U.S.A.">
        <title>Extraordinary preservation of gene collinearity over three hundred million years revealed in homosporous lycophytes.</title>
        <authorList>
            <person name="Li C."/>
            <person name="Wickell D."/>
            <person name="Kuo L.Y."/>
            <person name="Chen X."/>
            <person name="Nie B."/>
            <person name="Liao X."/>
            <person name="Peng D."/>
            <person name="Ji J."/>
            <person name="Jenkins J."/>
            <person name="Williams M."/>
            <person name="Shu S."/>
            <person name="Plott C."/>
            <person name="Barry K."/>
            <person name="Rajasekar S."/>
            <person name="Grimwood J."/>
            <person name="Han X."/>
            <person name="Sun S."/>
            <person name="Hou Z."/>
            <person name="He W."/>
            <person name="Dai G."/>
            <person name="Sun C."/>
            <person name="Schmutz J."/>
            <person name="Leebens-Mack J.H."/>
            <person name="Li F.W."/>
            <person name="Wang L."/>
        </authorList>
    </citation>
    <scope>NUCLEOTIDE SEQUENCE [LARGE SCALE GENOMIC DNA]</scope>
    <source>
        <strain evidence="2">cv. PW_Plant_1</strain>
    </source>
</reference>
<evidence type="ECO:0000313" key="2">
    <source>
        <dbReference type="Proteomes" id="UP001162992"/>
    </source>
</evidence>
<keyword evidence="2" id="KW-1185">Reference proteome</keyword>
<protein>
    <submittedName>
        <fullName evidence="1">Uncharacterized protein</fullName>
    </submittedName>
</protein>
<organism evidence="1 2">
    <name type="scientific">Diphasiastrum complanatum</name>
    <name type="common">Issler's clubmoss</name>
    <name type="synonym">Lycopodium complanatum</name>
    <dbReference type="NCBI Taxonomy" id="34168"/>
    <lineage>
        <taxon>Eukaryota</taxon>
        <taxon>Viridiplantae</taxon>
        <taxon>Streptophyta</taxon>
        <taxon>Embryophyta</taxon>
        <taxon>Tracheophyta</taxon>
        <taxon>Lycopodiopsida</taxon>
        <taxon>Lycopodiales</taxon>
        <taxon>Lycopodiaceae</taxon>
        <taxon>Lycopodioideae</taxon>
        <taxon>Diphasiastrum</taxon>
    </lineage>
</organism>
<evidence type="ECO:0000313" key="1">
    <source>
        <dbReference type="EMBL" id="KAJ7563597.1"/>
    </source>
</evidence>
<gene>
    <name evidence="1" type="ORF">O6H91_03G116500</name>
</gene>
<name>A0ACC2EBB8_DIPCM</name>
<sequence>MLEACSKGVGNPSHLSSKLVTWALRERPSSPLYYISVAQISISHRHRSTSQFSDIRICLVGIVSVHLTSYKLRFSTKFISDNMESSTFFNIFAGLLVFPALLLLQFAPLHVNAADADPLQDFCVADLTKDLYLNGYPCKTPAAVTTDDFVFDGLTAPPQTNNSVGASATLADVDTFAGLNSLGLSFAKLDFAKGGIIQPHTHPRASEIIYVVKGTLYAGFVTADNKLFARVISKGEVMIFPRGLIHFQLNVGDAPAQAVVALNSQSPGFQTISSALFGSNIKDEVLQKSFLILDQKTIDRLKAIFSGSK</sequence>
<comment type="caution">
    <text evidence="1">The sequence shown here is derived from an EMBL/GenBank/DDBJ whole genome shotgun (WGS) entry which is preliminary data.</text>
</comment>
<proteinExistence type="predicted"/>